<evidence type="ECO:0000313" key="6">
    <source>
        <dbReference type="EMBL" id="KAG0471185.1"/>
    </source>
</evidence>
<dbReference type="OrthoDB" id="996955at2759"/>
<evidence type="ECO:0008006" key="8">
    <source>
        <dbReference type="Google" id="ProtNLM"/>
    </source>
</evidence>
<comment type="subcellular location">
    <subcellularLocation>
        <location evidence="1">Membrane</location>
    </subcellularLocation>
</comment>
<evidence type="ECO:0000256" key="1">
    <source>
        <dbReference type="ARBA" id="ARBA00004370"/>
    </source>
</evidence>
<name>A0A835QDI7_VANPL</name>
<proteinExistence type="predicted"/>
<comment type="caution">
    <text evidence="6">The sequence shown here is derived from an EMBL/GenBank/DDBJ whole genome shotgun (WGS) entry which is preliminary data.</text>
</comment>
<dbReference type="GO" id="GO:0005886">
    <property type="term" value="C:plasma membrane"/>
    <property type="evidence" value="ECO:0007669"/>
    <property type="project" value="TreeGrafter"/>
</dbReference>
<dbReference type="EMBL" id="JADCNM010000008">
    <property type="protein sequence ID" value="KAG0471185.1"/>
    <property type="molecule type" value="Genomic_DNA"/>
</dbReference>
<evidence type="ECO:0000256" key="3">
    <source>
        <dbReference type="SAM" id="MobiDB-lite"/>
    </source>
</evidence>
<keyword evidence="4" id="KW-0812">Transmembrane</keyword>
<gene>
    <name evidence="6" type="ORF">HPP92_015731</name>
</gene>
<evidence type="ECO:0000256" key="4">
    <source>
        <dbReference type="SAM" id="Phobius"/>
    </source>
</evidence>
<dbReference type="PANTHER" id="PTHR31234">
    <property type="entry name" value="LATE EMBRYOGENESIS ABUNDANT (LEA) HYDROXYPROLINE-RICH GLYCOPROTEIN FAMILY"/>
    <property type="match status" value="1"/>
</dbReference>
<accession>A0A835QDI7</accession>
<evidence type="ECO:0000256" key="2">
    <source>
        <dbReference type="ARBA" id="ARBA00023136"/>
    </source>
</evidence>
<feature type="compositionally biased region" description="Pro residues" evidence="3">
    <location>
        <begin position="25"/>
        <end position="40"/>
    </location>
</feature>
<protein>
    <recommendedName>
        <fullName evidence="8">Late embryogenesis abundant protein LEA-2 subgroup domain-containing protein</fullName>
    </recommendedName>
</protein>
<feature type="transmembrane region" description="Helical" evidence="4">
    <location>
        <begin position="119"/>
        <end position="141"/>
    </location>
</feature>
<sequence>MLPVVFHLLTSSTVASSLTHSSSPTSPPPKPNSSPLPPSPSLHGGGGTSIFPAPSSPPPASASSAIVSTSPLTYVVQIPKNQIYRIPPPENAHLAEHYRTHVASLRHQRAPCLKFLSRFFLIFAAVAVPLLIAALVLYLLVRPASPTLRVHHLAAKKTQFDVSASIANPSNAMGYLLDGGGAAVLAYQGKSVAKGEPPHFYLKAKESKTFRLEMHGVGKAADRERIRGSKETVELRLTVDVPVRLGVWGLRLWEMKMNMDCEIMMKSLGKKARVASQDCKTKVET</sequence>
<evidence type="ECO:0000313" key="7">
    <source>
        <dbReference type="Proteomes" id="UP000639772"/>
    </source>
</evidence>
<keyword evidence="4" id="KW-1133">Transmembrane helix</keyword>
<dbReference type="AlphaFoldDB" id="A0A835QDI7"/>
<dbReference type="GO" id="GO:0098542">
    <property type="term" value="P:defense response to other organism"/>
    <property type="evidence" value="ECO:0007669"/>
    <property type="project" value="InterPro"/>
</dbReference>
<feature type="chain" id="PRO_5032957776" description="Late embryogenesis abundant protein LEA-2 subgroup domain-containing protein" evidence="5">
    <location>
        <begin position="18"/>
        <end position="285"/>
    </location>
</feature>
<evidence type="ECO:0000256" key="5">
    <source>
        <dbReference type="SAM" id="SignalP"/>
    </source>
</evidence>
<keyword evidence="2 4" id="KW-0472">Membrane</keyword>
<keyword evidence="5" id="KW-0732">Signal</keyword>
<dbReference type="PANTHER" id="PTHR31234:SF68">
    <property type="entry name" value="EXPRESSED PROTEIN"/>
    <property type="match status" value="1"/>
</dbReference>
<reference evidence="6 7" key="1">
    <citation type="journal article" date="2020" name="Nat. Food">
        <title>A phased Vanilla planifolia genome enables genetic improvement of flavour and production.</title>
        <authorList>
            <person name="Hasing T."/>
            <person name="Tang H."/>
            <person name="Brym M."/>
            <person name="Khazi F."/>
            <person name="Huang T."/>
            <person name="Chambers A.H."/>
        </authorList>
    </citation>
    <scope>NUCLEOTIDE SEQUENCE [LARGE SCALE GENOMIC DNA]</scope>
    <source>
        <tissue evidence="6">Leaf</tissue>
    </source>
</reference>
<feature type="signal peptide" evidence="5">
    <location>
        <begin position="1"/>
        <end position="17"/>
    </location>
</feature>
<organism evidence="6 7">
    <name type="scientific">Vanilla planifolia</name>
    <name type="common">Vanilla</name>
    <dbReference type="NCBI Taxonomy" id="51239"/>
    <lineage>
        <taxon>Eukaryota</taxon>
        <taxon>Viridiplantae</taxon>
        <taxon>Streptophyta</taxon>
        <taxon>Embryophyta</taxon>
        <taxon>Tracheophyta</taxon>
        <taxon>Spermatophyta</taxon>
        <taxon>Magnoliopsida</taxon>
        <taxon>Liliopsida</taxon>
        <taxon>Asparagales</taxon>
        <taxon>Orchidaceae</taxon>
        <taxon>Vanilloideae</taxon>
        <taxon>Vanilleae</taxon>
        <taxon>Vanilla</taxon>
    </lineage>
</organism>
<dbReference type="Proteomes" id="UP000639772">
    <property type="component" value="Unassembled WGS sequence"/>
</dbReference>
<feature type="region of interest" description="Disordered" evidence="3">
    <location>
        <begin position="16"/>
        <end position="57"/>
    </location>
</feature>
<dbReference type="InterPro" id="IPR044839">
    <property type="entry name" value="NDR1-like"/>
</dbReference>